<keyword evidence="2" id="KW-0012">Acyltransferase</keyword>
<accession>A0A2S5Y8U6</accession>
<dbReference type="PANTHER" id="PTHR43877">
    <property type="entry name" value="AMINOALKYLPHOSPHONATE N-ACETYLTRANSFERASE-RELATED-RELATED"/>
    <property type="match status" value="1"/>
</dbReference>
<dbReference type="PROSITE" id="PS51186">
    <property type="entry name" value="GNAT"/>
    <property type="match status" value="1"/>
</dbReference>
<dbReference type="EMBL" id="PSWU01000004">
    <property type="protein sequence ID" value="PPI16335.1"/>
    <property type="molecule type" value="Genomic_DNA"/>
</dbReference>
<proteinExistence type="predicted"/>
<dbReference type="RefSeq" id="WP_104216699.1">
    <property type="nucleotide sequence ID" value="NZ_CP010848.1"/>
</dbReference>
<dbReference type="SUPFAM" id="SSF55729">
    <property type="entry name" value="Acyl-CoA N-acyltransferases (Nat)"/>
    <property type="match status" value="1"/>
</dbReference>
<dbReference type="InterPro" id="IPR050832">
    <property type="entry name" value="Bact_Acetyltransf"/>
</dbReference>
<sequence length="159" mass="17340">MSAIQLREATVTDLDAIMSIEEAEFPRDAWSHATMLREISGDATCYLLAEGAGDLLGYAGLLCPRGAQDGDIQTIAVRASARRTGIGRRLLRALLEIARARGAREVFLEVRADNSAAHSLYYAEGFTKIGVRRAYYQPDGVDAIVMRVPLLVRSEPEAS</sequence>
<dbReference type="OrthoDB" id="529907at2"/>
<dbReference type="InterPro" id="IPR016181">
    <property type="entry name" value="Acyl_CoA_acyltransferase"/>
</dbReference>
<keyword evidence="1 4" id="KW-0808">Transferase</keyword>
<name>A0A2S5Y8U6_9MICO</name>
<dbReference type="Pfam" id="PF00583">
    <property type="entry name" value="Acetyltransf_1"/>
    <property type="match status" value="1"/>
</dbReference>
<organism evidence="4 5">
    <name type="scientific">Rathayibacter toxicus</name>
    <dbReference type="NCBI Taxonomy" id="145458"/>
    <lineage>
        <taxon>Bacteria</taxon>
        <taxon>Bacillati</taxon>
        <taxon>Actinomycetota</taxon>
        <taxon>Actinomycetes</taxon>
        <taxon>Micrococcales</taxon>
        <taxon>Microbacteriaceae</taxon>
        <taxon>Rathayibacter</taxon>
    </lineage>
</organism>
<evidence type="ECO:0000256" key="1">
    <source>
        <dbReference type="ARBA" id="ARBA00022679"/>
    </source>
</evidence>
<dbReference type="Proteomes" id="UP000237966">
    <property type="component" value="Unassembled WGS sequence"/>
</dbReference>
<gene>
    <name evidence="4" type="primary">rimI</name>
    <name evidence="4" type="ORF">C5C51_02725</name>
</gene>
<protein>
    <submittedName>
        <fullName evidence="4">Ribosomal-protein-alanine N-acetyltransferase</fullName>
    </submittedName>
</protein>
<evidence type="ECO:0000256" key="2">
    <source>
        <dbReference type="ARBA" id="ARBA00023315"/>
    </source>
</evidence>
<evidence type="ECO:0000313" key="4">
    <source>
        <dbReference type="EMBL" id="PPI16335.1"/>
    </source>
</evidence>
<reference evidence="4 5" key="1">
    <citation type="submission" date="2018-02" db="EMBL/GenBank/DDBJ databases">
        <title>Bacteriophage NCPPB3778 and a type I-E CRISPR drive the evolution of the US Biological Select Agent, Rathayibacter toxicus.</title>
        <authorList>
            <person name="Davis E.W.II."/>
            <person name="Tabima J.F."/>
            <person name="Weisberg A.J."/>
            <person name="Lopes L.D."/>
            <person name="Wiseman M.S."/>
            <person name="Wiseman M.S."/>
            <person name="Pupko T."/>
            <person name="Belcher M.S."/>
            <person name="Sechler A.J."/>
            <person name="Tancos M.A."/>
            <person name="Schroeder B.K."/>
            <person name="Murray T.D."/>
            <person name="Luster D.G."/>
            <person name="Schneider W.L."/>
            <person name="Rogers E."/>
            <person name="Andreote F.D."/>
            <person name="Grunwald N.J."/>
            <person name="Putnam M.L."/>
            <person name="Chang J.H."/>
        </authorList>
    </citation>
    <scope>NUCLEOTIDE SEQUENCE [LARGE SCALE GENOMIC DNA]</scope>
    <source>
        <strain evidence="4 5">FH99</strain>
    </source>
</reference>
<evidence type="ECO:0000259" key="3">
    <source>
        <dbReference type="PROSITE" id="PS51186"/>
    </source>
</evidence>
<dbReference type="AlphaFoldDB" id="A0A2S5Y8U6"/>
<dbReference type="GO" id="GO:0008080">
    <property type="term" value="F:N-acetyltransferase activity"/>
    <property type="evidence" value="ECO:0007669"/>
    <property type="project" value="InterPro"/>
</dbReference>
<dbReference type="InterPro" id="IPR000182">
    <property type="entry name" value="GNAT_dom"/>
</dbReference>
<dbReference type="InterPro" id="IPR006464">
    <property type="entry name" value="AcTrfase_RimI/Ard1"/>
</dbReference>
<feature type="domain" description="N-acetyltransferase" evidence="3">
    <location>
        <begin position="4"/>
        <end position="151"/>
    </location>
</feature>
<comment type="caution">
    <text evidence="4">The sequence shown here is derived from an EMBL/GenBank/DDBJ whole genome shotgun (WGS) entry which is preliminary data.</text>
</comment>
<dbReference type="Gene3D" id="3.40.630.30">
    <property type="match status" value="1"/>
</dbReference>
<evidence type="ECO:0000313" key="5">
    <source>
        <dbReference type="Proteomes" id="UP000237966"/>
    </source>
</evidence>
<dbReference type="GeneID" id="93667775"/>
<dbReference type="CDD" id="cd04301">
    <property type="entry name" value="NAT_SF"/>
    <property type="match status" value="1"/>
</dbReference>
<dbReference type="NCBIfam" id="TIGR01575">
    <property type="entry name" value="rimI"/>
    <property type="match status" value="1"/>
</dbReference>